<evidence type="ECO:0000313" key="4">
    <source>
        <dbReference type="EMBL" id="AKB86001.1"/>
    </source>
</evidence>
<dbReference type="EMBL" id="CP009518">
    <property type="protein sequence ID" value="AKB86001.1"/>
    <property type="molecule type" value="Genomic_DNA"/>
</dbReference>
<proteinExistence type="inferred from homology"/>
<evidence type="ECO:0000313" key="5">
    <source>
        <dbReference type="Proteomes" id="UP000033048"/>
    </source>
</evidence>
<feature type="domain" description="Impact N-terminal" evidence="2">
    <location>
        <begin position="16"/>
        <end position="122"/>
    </location>
</feature>
<dbReference type="PANTHER" id="PTHR16301">
    <property type="entry name" value="IMPACT-RELATED"/>
    <property type="match status" value="1"/>
</dbReference>
<dbReference type="Proteomes" id="UP000033048">
    <property type="component" value="Chromosome"/>
</dbReference>
<dbReference type="InterPro" id="IPR015269">
    <property type="entry name" value="UPF0029_Impact_C"/>
</dbReference>
<dbReference type="RefSeq" id="WP_048206028.1">
    <property type="nucleotide sequence ID" value="NZ_CP009518.1"/>
</dbReference>
<dbReference type="Pfam" id="PF01205">
    <property type="entry name" value="Impact_N"/>
    <property type="match status" value="1"/>
</dbReference>
<comment type="similarity">
    <text evidence="1">Belongs to the IMPACT family.</text>
</comment>
<dbReference type="AlphaFoldDB" id="A0A0E3SS81"/>
<reference evidence="4 5" key="1">
    <citation type="submission" date="2014-07" db="EMBL/GenBank/DDBJ databases">
        <title>Methanogenic archaea and the global carbon cycle.</title>
        <authorList>
            <person name="Henriksen J.R."/>
            <person name="Luke J."/>
            <person name="Reinhart S."/>
            <person name="Benedict M.N."/>
            <person name="Youngblut N.D."/>
            <person name="Metcalf M.E."/>
            <person name="Whitaker R.J."/>
            <person name="Metcalf W.W."/>
        </authorList>
    </citation>
    <scope>NUCLEOTIDE SEQUENCE [LARGE SCALE GENOMIC DNA]</scope>
    <source>
        <strain evidence="4 5">MM1</strain>
    </source>
</reference>
<dbReference type="InterPro" id="IPR035647">
    <property type="entry name" value="EFG_III/V"/>
</dbReference>
<dbReference type="OrthoDB" id="121633at2157"/>
<dbReference type="InterPro" id="IPR036956">
    <property type="entry name" value="Impact_N_sf"/>
</dbReference>
<evidence type="ECO:0000256" key="1">
    <source>
        <dbReference type="ARBA" id="ARBA00007665"/>
    </source>
</evidence>
<dbReference type="PANTHER" id="PTHR16301:SF20">
    <property type="entry name" value="IMPACT FAMILY MEMBER YIGZ"/>
    <property type="match status" value="1"/>
</dbReference>
<evidence type="ECO:0000259" key="3">
    <source>
        <dbReference type="Pfam" id="PF09186"/>
    </source>
</evidence>
<feature type="domain" description="UPF0029" evidence="3">
    <location>
        <begin position="138"/>
        <end position="192"/>
    </location>
</feature>
<dbReference type="GO" id="GO:0006446">
    <property type="term" value="P:regulation of translational initiation"/>
    <property type="evidence" value="ECO:0007669"/>
    <property type="project" value="TreeGrafter"/>
</dbReference>
<dbReference type="InterPro" id="IPR020568">
    <property type="entry name" value="Ribosomal_Su5_D2-typ_SF"/>
</dbReference>
<evidence type="ECO:0000259" key="2">
    <source>
        <dbReference type="Pfam" id="PF01205"/>
    </source>
</evidence>
<dbReference type="GO" id="GO:0005737">
    <property type="term" value="C:cytoplasm"/>
    <property type="evidence" value="ECO:0007669"/>
    <property type="project" value="TreeGrafter"/>
</dbReference>
<dbReference type="SUPFAM" id="SSF54211">
    <property type="entry name" value="Ribosomal protein S5 domain 2-like"/>
    <property type="match status" value="1"/>
</dbReference>
<protein>
    <recommendedName>
        <fullName evidence="6">YigZ family protein</fullName>
    </recommendedName>
</protein>
<dbReference type="InterPro" id="IPR023582">
    <property type="entry name" value="Impact"/>
</dbReference>
<dbReference type="PATRIC" id="fig|1434104.5.peg.2125"/>
<gene>
    <name evidence="4" type="ORF">MCMEM_1948</name>
</gene>
<dbReference type="Gene3D" id="3.30.70.240">
    <property type="match status" value="1"/>
</dbReference>
<dbReference type="HOGENOM" id="CLU_083552_1_1_2"/>
<dbReference type="InterPro" id="IPR001498">
    <property type="entry name" value="Impact_N"/>
</dbReference>
<organism evidence="4 5">
    <name type="scientific">Methanococcoides methylutens MM1</name>
    <dbReference type="NCBI Taxonomy" id="1434104"/>
    <lineage>
        <taxon>Archaea</taxon>
        <taxon>Methanobacteriati</taxon>
        <taxon>Methanobacteriota</taxon>
        <taxon>Stenosarchaea group</taxon>
        <taxon>Methanomicrobia</taxon>
        <taxon>Methanosarcinales</taxon>
        <taxon>Methanosarcinaceae</taxon>
        <taxon>Methanococcoides</taxon>
    </lineage>
</organism>
<dbReference type="Pfam" id="PF09186">
    <property type="entry name" value="DUF1949"/>
    <property type="match status" value="1"/>
</dbReference>
<dbReference type="GeneID" id="24894533"/>
<keyword evidence="5" id="KW-1185">Reference proteome</keyword>
<dbReference type="SUPFAM" id="SSF54980">
    <property type="entry name" value="EF-G C-terminal domain-like"/>
    <property type="match status" value="1"/>
</dbReference>
<dbReference type="KEGG" id="mmet:MCMEM_1948"/>
<accession>A0A0E3SS81</accession>
<evidence type="ECO:0008006" key="6">
    <source>
        <dbReference type="Google" id="ProtNLM"/>
    </source>
</evidence>
<name>A0A0E3SS81_METMT</name>
<sequence length="200" mass="21963">MYRTVRSDGVAEKEFKNSVFIGHVIPIRNEEDAKAFVNSLKGRYSDANHNVSAYLIKNGSSLVAKYDDDGEPAGSSGKPVFKVLELKELTNVAVVVTRYFGGIKLGFGGLSRAYREAAVAAIEEAGIIEVHETVALELKLSYSDMQPVKKLVEECGAVLDEKYSDIVELSVEVRKGTEDDLISRIADLTRNRADVSFIDN</sequence>
<dbReference type="Gene3D" id="3.30.230.30">
    <property type="entry name" value="Impact, N-terminal domain"/>
    <property type="match status" value="1"/>
</dbReference>
<dbReference type="STRING" id="1434104.MCMEM_1948"/>